<evidence type="ECO:0000259" key="4">
    <source>
        <dbReference type="PROSITE" id="PS50043"/>
    </source>
</evidence>
<dbReference type="SUPFAM" id="SSF75516">
    <property type="entry name" value="Pheromone-binding domain of LuxR-like quorum-sensing transcription factors"/>
    <property type="match status" value="1"/>
</dbReference>
<dbReference type="PROSITE" id="PS50043">
    <property type="entry name" value="HTH_LUXR_2"/>
    <property type="match status" value="1"/>
</dbReference>
<evidence type="ECO:0000313" key="5">
    <source>
        <dbReference type="EMBL" id="MBB4642642.1"/>
    </source>
</evidence>
<dbReference type="InterPro" id="IPR016032">
    <property type="entry name" value="Sig_transdc_resp-reg_C-effctor"/>
</dbReference>
<dbReference type="Pfam" id="PF00196">
    <property type="entry name" value="GerE"/>
    <property type="match status" value="1"/>
</dbReference>
<dbReference type="InterPro" id="IPR005143">
    <property type="entry name" value="TF_LuxR_autoind-bd_dom"/>
</dbReference>
<dbReference type="SMART" id="SM00421">
    <property type="entry name" value="HTH_LUXR"/>
    <property type="match status" value="1"/>
</dbReference>
<organism evidence="5 6">
    <name type="scientific">Rhizorhapis suberifaciens</name>
    <name type="common">corky root of lettuce</name>
    <dbReference type="NCBI Taxonomy" id="13656"/>
    <lineage>
        <taxon>Bacteria</taxon>
        <taxon>Pseudomonadati</taxon>
        <taxon>Pseudomonadota</taxon>
        <taxon>Alphaproteobacteria</taxon>
        <taxon>Sphingomonadales</taxon>
        <taxon>Sphingomonadaceae</taxon>
        <taxon>Rhizorhapis</taxon>
    </lineage>
</organism>
<keyword evidence="6" id="KW-1185">Reference proteome</keyword>
<protein>
    <submittedName>
        <fullName evidence="5">LuxR family quorum-sensing system transcriptional regulator CciR</fullName>
    </submittedName>
</protein>
<proteinExistence type="predicted"/>
<accession>A0A840HWE2</accession>
<name>A0A840HWE2_9SPHN</name>
<dbReference type="GO" id="GO:0006355">
    <property type="term" value="P:regulation of DNA-templated transcription"/>
    <property type="evidence" value="ECO:0007669"/>
    <property type="project" value="InterPro"/>
</dbReference>
<gene>
    <name evidence="5" type="ORF">HNQ99_002978</name>
</gene>
<dbReference type="InterPro" id="IPR036388">
    <property type="entry name" value="WH-like_DNA-bd_sf"/>
</dbReference>
<evidence type="ECO:0000256" key="1">
    <source>
        <dbReference type="ARBA" id="ARBA00023015"/>
    </source>
</evidence>
<dbReference type="CDD" id="cd06170">
    <property type="entry name" value="LuxR_C_like"/>
    <property type="match status" value="1"/>
</dbReference>
<dbReference type="InterPro" id="IPR000792">
    <property type="entry name" value="Tscrpt_reg_LuxR_C"/>
</dbReference>
<dbReference type="RefSeq" id="WP_184476911.1">
    <property type="nucleotide sequence ID" value="NZ_JACHOV010000012.1"/>
</dbReference>
<dbReference type="Gene3D" id="3.30.450.80">
    <property type="entry name" value="Transcription factor LuxR-like, autoinducer-binding domain"/>
    <property type="match status" value="1"/>
</dbReference>
<reference evidence="5 6" key="1">
    <citation type="submission" date="2020-08" db="EMBL/GenBank/DDBJ databases">
        <title>Genomic Encyclopedia of Type Strains, Phase IV (KMG-IV): sequencing the most valuable type-strain genomes for metagenomic binning, comparative biology and taxonomic classification.</title>
        <authorList>
            <person name="Goeker M."/>
        </authorList>
    </citation>
    <scope>NUCLEOTIDE SEQUENCE [LARGE SCALE GENOMIC DNA]</scope>
    <source>
        <strain evidence="5 6">DSM 7465</strain>
    </source>
</reference>
<dbReference type="InterPro" id="IPR036693">
    <property type="entry name" value="TF_LuxR_autoind-bd_dom_sf"/>
</dbReference>
<dbReference type="PANTHER" id="PTHR44688">
    <property type="entry name" value="DNA-BINDING TRANSCRIPTIONAL ACTIVATOR DEVR_DOSR"/>
    <property type="match status" value="1"/>
</dbReference>
<comment type="caution">
    <text evidence="5">The sequence shown here is derived from an EMBL/GenBank/DDBJ whole genome shotgun (WGS) entry which is preliminary data.</text>
</comment>
<keyword evidence="3" id="KW-0804">Transcription</keyword>
<dbReference type="GO" id="GO:0003677">
    <property type="term" value="F:DNA binding"/>
    <property type="evidence" value="ECO:0007669"/>
    <property type="project" value="UniProtKB-KW"/>
</dbReference>
<sequence length="258" mass="29030">MSHLLDVQQFIEASRKVRNARELEALIAAITLDMGFDYYALVHHVDLRRYNPDLRHMVPGGLIALSNYPEAWVETYQQRNIVTRDPILVASTRTGVGFVWEDMGKFIEITPLHRAITEATRRAGLMQGFTVPAHVPGQTNGTCNFAVGRERALPTANLPLAQLIGSFAFEAARSLVQRTLEKQDRPTKRKLGNRQLECLALMAQGKSDWEIGRILGISDLTVKRHFKLARELYDVPRSVQVLLRAIHEGQIALSDVLP</sequence>
<dbReference type="AlphaFoldDB" id="A0A840HWE2"/>
<evidence type="ECO:0000256" key="3">
    <source>
        <dbReference type="ARBA" id="ARBA00023163"/>
    </source>
</evidence>
<keyword evidence="2" id="KW-0238">DNA-binding</keyword>
<dbReference type="PANTHER" id="PTHR44688:SF16">
    <property type="entry name" value="DNA-BINDING TRANSCRIPTIONAL ACTIVATOR DEVR_DOSR"/>
    <property type="match status" value="1"/>
</dbReference>
<evidence type="ECO:0000256" key="2">
    <source>
        <dbReference type="ARBA" id="ARBA00023125"/>
    </source>
</evidence>
<dbReference type="SUPFAM" id="SSF46894">
    <property type="entry name" value="C-terminal effector domain of the bipartite response regulators"/>
    <property type="match status" value="1"/>
</dbReference>
<feature type="domain" description="HTH luxR-type" evidence="4">
    <location>
        <begin position="184"/>
        <end position="249"/>
    </location>
</feature>
<evidence type="ECO:0000313" key="6">
    <source>
        <dbReference type="Proteomes" id="UP000575068"/>
    </source>
</evidence>
<dbReference type="Pfam" id="PF03472">
    <property type="entry name" value="Autoind_bind"/>
    <property type="match status" value="1"/>
</dbReference>
<keyword evidence="1" id="KW-0805">Transcription regulation</keyword>
<dbReference type="EMBL" id="JACHOV010000012">
    <property type="protein sequence ID" value="MBB4642642.1"/>
    <property type="molecule type" value="Genomic_DNA"/>
</dbReference>
<dbReference type="Gene3D" id="1.10.10.10">
    <property type="entry name" value="Winged helix-like DNA-binding domain superfamily/Winged helix DNA-binding domain"/>
    <property type="match status" value="1"/>
</dbReference>
<dbReference type="Proteomes" id="UP000575068">
    <property type="component" value="Unassembled WGS sequence"/>
</dbReference>